<evidence type="ECO:0000256" key="1">
    <source>
        <dbReference type="ARBA" id="ARBA00012528"/>
    </source>
</evidence>
<dbReference type="GO" id="GO:0043709">
    <property type="term" value="P:cell adhesion involved in single-species biofilm formation"/>
    <property type="evidence" value="ECO:0007669"/>
    <property type="project" value="TreeGrafter"/>
</dbReference>
<dbReference type="PANTHER" id="PTHR45138">
    <property type="entry name" value="REGULATORY COMPONENTS OF SENSORY TRANSDUCTION SYSTEM"/>
    <property type="match status" value="1"/>
</dbReference>
<dbReference type="AlphaFoldDB" id="A0A0P7XXR8"/>
<evidence type="ECO:0000313" key="5">
    <source>
        <dbReference type="EMBL" id="KPQ12403.1"/>
    </source>
</evidence>
<dbReference type="GO" id="GO:1902201">
    <property type="term" value="P:negative regulation of bacterial-type flagellum-dependent cell motility"/>
    <property type="evidence" value="ECO:0007669"/>
    <property type="project" value="TreeGrafter"/>
</dbReference>
<dbReference type="PROSITE" id="PS50887">
    <property type="entry name" value="GGDEF"/>
    <property type="match status" value="1"/>
</dbReference>
<dbReference type="Gene3D" id="3.30.70.270">
    <property type="match status" value="1"/>
</dbReference>
<keyword evidence="8" id="KW-1185">Reference proteome</keyword>
<dbReference type="STRING" id="1653334.GA0071312_2241"/>
<dbReference type="CDD" id="cd01949">
    <property type="entry name" value="GGDEF"/>
    <property type="match status" value="1"/>
</dbReference>
<dbReference type="EMBL" id="FMBM01000002">
    <property type="protein sequence ID" value="SCC81305.1"/>
    <property type="molecule type" value="Genomic_DNA"/>
</dbReference>
<feature type="coiled-coil region" evidence="3">
    <location>
        <begin position="152"/>
        <end position="179"/>
    </location>
</feature>
<dbReference type="InterPro" id="IPR000160">
    <property type="entry name" value="GGDEF_dom"/>
</dbReference>
<comment type="caution">
    <text evidence="5">The sequence shown here is derived from an EMBL/GenBank/DDBJ whole genome shotgun (WGS) entry which is preliminary data.</text>
</comment>
<keyword evidence="3" id="KW-0175">Coiled coil</keyword>
<evidence type="ECO:0000256" key="3">
    <source>
        <dbReference type="SAM" id="Coils"/>
    </source>
</evidence>
<dbReference type="SUPFAM" id="SSF55073">
    <property type="entry name" value="Nucleotide cyclase"/>
    <property type="match status" value="1"/>
</dbReference>
<dbReference type="RefSeq" id="WP_074445028.1">
    <property type="nucleotide sequence ID" value="NZ_FMBM01000002.1"/>
</dbReference>
<dbReference type="SMART" id="SM00267">
    <property type="entry name" value="GGDEF"/>
    <property type="match status" value="1"/>
</dbReference>
<dbReference type="FunFam" id="3.30.70.270:FF:000001">
    <property type="entry name" value="Diguanylate cyclase domain protein"/>
    <property type="match status" value="1"/>
</dbReference>
<evidence type="ECO:0000256" key="2">
    <source>
        <dbReference type="ARBA" id="ARBA00034247"/>
    </source>
</evidence>
<reference evidence="5 7" key="1">
    <citation type="submission" date="2015-09" db="EMBL/GenBank/DDBJ databases">
        <title>Identification and resolution of microdiversity through metagenomic sequencing of parallel consortia.</title>
        <authorList>
            <person name="Nelson W.C."/>
            <person name="Romine M.F."/>
            <person name="Lindemann S.R."/>
        </authorList>
    </citation>
    <scope>NUCLEOTIDE SEQUENCE [LARGE SCALE GENOMIC DNA]</scope>
    <source>
        <strain evidence="5">HL-109</strain>
    </source>
</reference>
<gene>
    <name evidence="5" type="primary">dgcB</name>
    <name evidence="6" type="ORF">GA0071312_2241</name>
    <name evidence="5" type="ORF">HLUCCO17_02220</name>
</gene>
<dbReference type="GO" id="GO:0005886">
    <property type="term" value="C:plasma membrane"/>
    <property type="evidence" value="ECO:0007669"/>
    <property type="project" value="TreeGrafter"/>
</dbReference>
<dbReference type="InterPro" id="IPR043128">
    <property type="entry name" value="Rev_trsase/Diguanyl_cyclase"/>
</dbReference>
<evidence type="ECO:0000259" key="4">
    <source>
        <dbReference type="PROSITE" id="PS50887"/>
    </source>
</evidence>
<evidence type="ECO:0000313" key="6">
    <source>
        <dbReference type="EMBL" id="SCC81305.1"/>
    </source>
</evidence>
<comment type="catalytic activity">
    <reaction evidence="2">
        <text>2 GTP = 3',3'-c-di-GMP + 2 diphosphate</text>
        <dbReference type="Rhea" id="RHEA:24898"/>
        <dbReference type="ChEBI" id="CHEBI:33019"/>
        <dbReference type="ChEBI" id="CHEBI:37565"/>
        <dbReference type="ChEBI" id="CHEBI:58805"/>
        <dbReference type="EC" id="2.7.7.65"/>
    </reaction>
</comment>
<sequence>MSRNQAGSDVERTFTISQRALELMKSYGSSATPRSYEVWYTYVAGHKPALNDAVKRIAAENGKIDEGDIDALHTEYISSDRFTEEAEKTGAVVISEIDQVMEMLDMALGSTQKYGESLDAFAADLNSGVDRSRVREIVSSLVLATKDVRATNTTLEARLRETRGEIDTLRETLEAVRMESLTDPLTGIANRKHFEEMLVKSLDQALVERSPLALVVIDIDHFKRFNDTYGHLTGDQVLRLVGMTMREQVKSKATLARFGGEEFGIILPDTTLENARAAAERVRTSVMSRELIKRSTGESLGKVTISVGVSAMRKGDTAVSLLERADQCMFFAKRNGRNRTIADADSEFQKEHGAGMTEVA</sequence>
<dbReference type="Proteomes" id="UP000182800">
    <property type="component" value="Unassembled WGS sequence"/>
</dbReference>
<feature type="domain" description="GGDEF" evidence="4">
    <location>
        <begin position="210"/>
        <end position="345"/>
    </location>
</feature>
<proteinExistence type="predicted"/>
<evidence type="ECO:0000313" key="7">
    <source>
        <dbReference type="Proteomes" id="UP000050497"/>
    </source>
</evidence>
<dbReference type="PANTHER" id="PTHR45138:SF9">
    <property type="entry name" value="DIGUANYLATE CYCLASE DGCM-RELATED"/>
    <property type="match status" value="1"/>
</dbReference>
<dbReference type="Proteomes" id="UP000050497">
    <property type="component" value="Unassembled WGS sequence"/>
</dbReference>
<dbReference type="GO" id="GO:0052621">
    <property type="term" value="F:diguanylate cyclase activity"/>
    <property type="evidence" value="ECO:0007669"/>
    <property type="project" value="UniProtKB-EC"/>
</dbReference>
<evidence type="ECO:0000313" key="8">
    <source>
        <dbReference type="Proteomes" id="UP000182800"/>
    </source>
</evidence>
<dbReference type="NCBIfam" id="TIGR00254">
    <property type="entry name" value="GGDEF"/>
    <property type="match status" value="1"/>
</dbReference>
<dbReference type="EC" id="2.7.7.65" evidence="1"/>
<dbReference type="Pfam" id="PF00990">
    <property type="entry name" value="GGDEF"/>
    <property type="match status" value="1"/>
</dbReference>
<protein>
    <recommendedName>
        <fullName evidence="1">diguanylate cyclase</fullName>
        <ecNumber evidence="1">2.7.7.65</ecNumber>
    </recommendedName>
</protein>
<dbReference type="InterPro" id="IPR050469">
    <property type="entry name" value="Diguanylate_Cyclase"/>
</dbReference>
<reference evidence="6 8" key="2">
    <citation type="submission" date="2016-08" db="EMBL/GenBank/DDBJ databases">
        <authorList>
            <person name="Varghese N."/>
            <person name="Submissions Spin"/>
        </authorList>
    </citation>
    <scope>NUCLEOTIDE SEQUENCE [LARGE SCALE GENOMIC DNA]</scope>
    <source>
        <strain evidence="6 8">HL-109</strain>
    </source>
</reference>
<dbReference type="InterPro" id="IPR029787">
    <property type="entry name" value="Nucleotide_cyclase"/>
</dbReference>
<name>A0A0P7XXR8_9HYPH</name>
<accession>A0A0P7XXR8</accession>
<dbReference type="EMBL" id="LJSX01000002">
    <property type="protein sequence ID" value="KPQ12403.1"/>
    <property type="molecule type" value="Genomic_DNA"/>
</dbReference>
<organism evidence="5 7">
    <name type="scientific">Saliniramus fredricksonii</name>
    <dbReference type="NCBI Taxonomy" id="1653334"/>
    <lineage>
        <taxon>Bacteria</taxon>
        <taxon>Pseudomonadati</taxon>
        <taxon>Pseudomonadota</taxon>
        <taxon>Alphaproteobacteria</taxon>
        <taxon>Hyphomicrobiales</taxon>
        <taxon>Salinarimonadaceae</taxon>
        <taxon>Saliniramus</taxon>
    </lineage>
</organism>